<dbReference type="Pfam" id="PF00570">
    <property type="entry name" value="HRDC"/>
    <property type="match status" value="1"/>
</dbReference>
<evidence type="ECO:0000259" key="1">
    <source>
        <dbReference type="PROSITE" id="PS50967"/>
    </source>
</evidence>
<comment type="caution">
    <text evidence="2">The sequence shown here is derived from an EMBL/GenBank/DDBJ whole genome shotgun (WGS) entry which is preliminary data.</text>
</comment>
<protein>
    <recommendedName>
        <fullName evidence="1">HRDC domain-containing protein</fullName>
    </recommendedName>
</protein>
<dbReference type="Proteomes" id="UP000326759">
    <property type="component" value="Unassembled WGS sequence"/>
</dbReference>
<feature type="domain" description="HRDC" evidence="1">
    <location>
        <begin position="16"/>
        <end position="70"/>
    </location>
</feature>
<accession>A0A5N5T110</accession>
<dbReference type="AlphaFoldDB" id="A0A5N5T110"/>
<dbReference type="Gene3D" id="1.10.150.80">
    <property type="entry name" value="HRDC domain"/>
    <property type="match status" value="1"/>
</dbReference>
<dbReference type="InterPro" id="IPR010997">
    <property type="entry name" value="HRDC-like_sf"/>
</dbReference>
<dbReference type="GO" id="GO:0003676">
    <property type="term" value="F:nucleic acid binding"/>
    <property type="evidence" value="ECO:0007669"/>
    <property type="project" value="InterPro"/>
</dbReference>
<keyword evidence="3" id="KW-1185">Reference proteome</keyword>
<evidence type="ECO:0000313" key="2">
    <source>
        <dbReference type="EMBL" id="KAB7499659.1"/>
    </source>
</evidence>
<dbReference type="GO" id="GO:0000166">
    <property type="term" value="F:nucleotide binding"/>
    <property type="evidence" value="ECO:0007669"/>
    <property type="project" value="InterPro"/>
</dbReference>
<organism evidence="2 3">
    <name type="scientific">Armadillidium nasatum</name>
    <dbReference type="NCBI Taxonomy" id="96803"/>
    <lineage>
        <taxon>Eukaryota</taxon>
        <taxon>Metazoa</taxon>
        <taxon>Ecdysozoa</taxon>
        <taxon>Arthropoda</taxon>
        <taxon>Crustacea</taxon>
        <taxon>Multicrustacea</taxon>
        <taxon>Malacostraca</taxon>
        <taxon>Eumalacostraca</taxon>
        <taxon>Peracarida</taxon>
        <taxon>Isopoda</taxon>
        <taxon>Oniscidea</taxon>
        <taxon>Crinocheta</taxon>
        <taxon>Armadillidiidae</taxon>
        <taxon>Armadillidium</taxon>
    </lineage>
</organism>
<dbReference type="SUPFAM" id="SSF47819">
    <property type="entry name" value="HRDC-like"/>
    <property type="match status" value="1"/>
</dbReference>
<name>A0A5N5T110_9CRUS</name>
<sequence>MDENRNRLDLMLFMPIVPSAELYKSLLDLRTKLGDESGFMPYMVASNRTLLFMATEMPQSLERLKRVNNL</sequence>
<proteinExistence type="predicted"/>
<dbReference type="InterPro" id="IPR002121">
    <property type="entry name" value="HRDC_dom"/>
</dbReference>
<evidence type="ECO:0000313" key="3">
    <source>
        <dbReference type="Proteomes" id="UP000326759"/>
    </source>
</evidence>
<gene>
    <name evidence="2" type="ORF">Anas_13205</name>
</gene>
<dbReference type="OrthoDB" id="10261556at2759"/>
<dbReference type="EMBL" id="SEYY01017385">
    <property type="protein sequence ID" value="KAB7499659.1"/>
    <property type="molecule type" value="Genomic_DNA"/>
</dbReference>
<dbReference type="PROSITE" id="PS50967">
    <property type="entry name" value="HRDC"/>
    <property type="match status" value="1"/>
</dbReference>
<dbReference type="InterPro" id="IPR044876">
    <property type="entry name" value="HRDC_dom_sf"/>
</dbReference>
<reference evidence="2 3" key="1">
    <citation type="journal article" date="2019" name="PLoS Biol.">
        <title>Sex chromosomes control vertical transmission of feminizing Wolbachia symbionts in an isopod.</title>
        <authorList>
            <person name="Becking T."/>
            <person name="Chebbi M.A."/>
            <person name="Giraud I."/>
            <person name="Moumen B."/>
            <person name="Laverre T."/>
            <person name="Caubet Y."/>
            <person name="Peccoud J."/>
            <person name="Gilbert C."/>
            <person name="Cordaux R."/>
        </authorList>
    </citation>
    <scope>NUCLEOTIDE SEQUENCE [LARGE SCALE GENOMIC DNA]</scope>
    <source>
        <strain evidence="2">ANa2</strain>
        <tissue evidence="2">Whole body excluding digestive tract and cuticle</tissue>
    </source>
</reference>